<feature type="domain" description="CusB-like beta-barrel" evidence="3">
    <location>
        <begin position="222"/>
        <end position="293"/>
    </location>
</feature>
<dbReference type="EMBL" id="JBHRSD010000047">
    <property type="protein sequence ID" value="MFC3034755.1"/>
    <property type="molecule type" value="Genomic_DNA"/>
</dbReference>
<organism evidence="5 6">
    <name type="scientific">Pseudoalteromonas fenneropenaei</name>
    <dbReference type="NCBI Taxonomy" id="1737459"/>
    <lineage>
        <taxon>Bacteria</taxon>
        <taxon>Pseudomonadati</taxon>
        <taxon>Pseudomonadota</taxon>
        <taxon>Gammaproteobacteria</taxon>
        <taxon>Alteromonadales</taxon>
        <taxon>Pseudoalteromonadaceae</taxon>
        <taxon>Pseudoalteromonas</taxon>
    </lineage>
</organism>
<feature type="domain" description="CzcB-like barrel-sandwich hybrid" evidence="4">
    <location>
        <begin position="86"/>
        <end position="218"/>
    </location>
</feature>
<sequence>MTLYFNPRLHLRTLFAFICLSISPQVLAGEEHDHAESQPDIAVKLSQTQQQLVGIKIATVSRRPAAMRLAAPAELLANGYTSYIATPRTESIVVKRHVMLGDIVKPGQALATLFSPTMAEAQAEYISAYTDWLRVKTLTSNTVSQSEKQLLAIKQRGAEGKLLALGLSADAIRTLREEPEPTLGQYTLNAQTAGIVLQDAFVLGQRIAAGDALMLISNEQSLWVDARIPASNQLTLDGDTSAFVVWQAERLPAKVIQQAHTIDPITRTRIVRLQVDNPADVLHAGMFVDVEFMIPTKTDALVVPTEALSRSSDGDWQVFVTSDDETFVPVEVELGTTLAEGKEVLDLPEGSRIAISGAFFIASELAKSGFDPHNH</sequence>
<proteinExistence type="predicted"/>
<keyword evidence="1" id="KW-0813">Transport</keyword>
<dbReference type="InterPro" id="IPR058792">
    <property type="entry name" value="Beta-barrel_RND_2"/>
</dbReference>
<dbReference type="Pfam" id="PF25973">
    <property type="entry name" value="BSH_CzcB"/>
    <property type="match status" value="1"/>
</dbReference>
<feature type="chain" id="PRO_5047184592" evidence="2">
    <location>
        <begin position="29"/>
        <end position="375"/>
    </location>
</feature>
<dbReference type="RefSeq" id="WP_377128647.1">
    <property type="nucleotide sequence ID" value="NZ_JBHRSD010000047.1"/>
</dbReference>
<dbReference type="Gene3D" id="2.40.30.170">
    <property type="match status" value="1"/>
</dbReference>
<evidence type="ECO:0000256" key="2">
    <source>
        <dbReference type="SAM" id="SignalP"/>
    </source>
</evidence>
<evidence type="ECO:0000313" key="6">
    <source>
        <dbReference type="Proteomes" id="UP001595453"/>
    </source>
</evidence>
<keyword evidence="2" id="KW-0732">Signal</keyword>
<name>A0ABV7CQ12_9GAMM</name>
<reference evidence="6" key="1">
    <citation type="journal article" date="2019" name="Int. J. Syst. Evol. Microbiol.">
        <title>The Global Catalogue of Microorganisms (GCM) 10K type strain sequencing project: providing services to taxonomists for standard genome sequencing and annotation.</title>
        <authorList>
            <consortium name="The Broad Institute Genomics Platform"/>
            <consortium name="The Broad Institute Genome Sequencing Center for Infectious Disease"/>
            <person name="Wu L."/>
            <person name="Ma J."/>
        </authorList>
    </citation>
    <scope>NUCLEOTIDE SEQUENCE [LARGE SCALE GENOMIC DNA]</scope>
    <source>
        <strain evidence="6">KCTC 42730</strain>
    </source>
</reference>
<dbReference type="PANTHER" id="PTHR30097">
    <property type="entry name" value="CATION EFFLUX SYSTEM PROTEIN CUSB"/>
    <property type="match status" value="1"/>
</dbReference>
<keyword evidence="6" id="KW-1185">Reference proteome</keyword>
<evidence type="ECO:0000256" key="1">
    <source>
        <dbReference type="ARBA" id="ARBA00022448"/>
    </source>
</evidence>
<evidence type="ECO:0000313" key="5">
    <source>
        <dbReference type="EMBL" id="MFC3034755.1"/>
    </source>
</evidence>
<gene>
    <name evidence="5" type="ORF">ACFOEE_19805</name>
</gene>
<dbReference type="Pfam" id="PF25954">
    <property type="entry name" value="Beta-barrel_RND_2"/>
    <property type="match status" value="1"/>
</dbReference>
<dbReference type="Gene3D" id="2.40.420.20">
    <property type="match status" value="1"/>
</dbReference>
<comment type="caution">
    <text evidence="5">The sequence shown here is derived from an EMBL/GenBank/DDBJ whole genome shotgun (WGS) entry which is preliminary data.</text>
</comment>
<accession>A0ABV7CQ12</accession>
<evidence type="ECO:0000259" key="4">
    <source>
        <dbReference type="Pfam" id="PF25973"/>
    </source>
</evidence>
<dbReference type="Proteomes" id="UP001595453">
    <property type="component" value="Unassembled WGS sequence"/>
</dbReference>
<dbReference type="InterPro" id="IPR058647">
    <property type="entry name" value="BSH_CzcB-like"/>
</dbReference>
<dbReference type="PANTHER" id="PTHR30097:SF15">
    <property type="entry name" value="CATION EFFLUX SYSTEM PROTEIN CUSB"/>
    <property type="match status" value="1"/>
</dbReference>
<dbReference type="SUPFAM" id="SSF111369">
    <property type="entry name" value="HlyD-like secretion proteins"/>
    <property type="match status" value="1"/>
</dbReference>
<feature type="signal peptide" evidence="2">
    <location>
        <begin position="1"/>
        <end position="28"/>
    </location>
</feature>
<protein>
    <submittedName>
        <fullName evidence="5">Efflux RND transporter periplasmic adaptor subunit</fullName>
    </submittedName>
</protein>
<evidence type="ECO:0000259" key="3">
    <source>
        <dbReference type="Pfam" id="PF25954"/>
    </source>
</evidence>
<dbReference type="InterPro" id="IPR051909">
    <property type="entry name" value="MFP_Cation_Efflux"/>
</dbReference>